<feature type="modified residue" description="S-(dipyrrolylmethanemethyl)cysteine" evidence="8">
    <location>
        <position position="244"/>
    </location>
</feature>
<dbReference type="Pfam" id="PF01379">
    <property type="entry name" value="Porphobil_deam"/>
    <property type="match status" value="1"/>
</dbReference>
<evidence type="ECO:0000256" key="2">
    <source>
        <dbReference type="ARBA" id="ARBA00004735"/>
    </source>
</evidence>
<sequence length="307" mass="34251">MENKAFKIGTRCSPLALAHAFETRSYLIDVHKLSPHNIVIVPLSTKGDRITNRSLTEIGGKGLFTEEIEKKLISGEIDLAVHSAKDMPTKLLKGLQISAYLPRENIRDVFISNTANSLDDLAPNSIVGTSSLRRKALLLRQRPDISVIDFRGKIETRLTKLKNNKADAILLAYAGIKRLQKENVITEILNLEDFPPSPGQGAICIETHIDNTKAQELARSLNHKETWDSVRCERAFLAELDGSCKSAIAGFAHCKEQTLYFRGIVLSPDGKIFHEVSRNGNRCDAIHIGRDAGQYIRYISNKTIFNF</sequence>
<reference evidence="11 12" key="1">
    <citation type="journal article" date="2015" name="Genome Announc.">
        <title>Complete Genome Sequence of 'Candidatus Liberibacter africanus,' a Bacterium Associated with Citrus Huanglongbing.</title>
        <authorList>
            <person name="Lin H."/>
            <person name="Pietersen G."/>
            <person name="Han C."/>
            <person name="Read D.A."/>
            <person name="Lou B."/>
            <person name="Gupta G."/>
            <person name="Civerolo E.L."/>
        </authorList>
    </citation>
    <scope>NUCLEOTIDE SEQUENCE [LARGE SCALE GENOMIC DNA]</scope>
    <source>
        <strain evidence="11 12">PTSAPSY</strain>
    </source>
</reference>
<evidence type="ECO:0000259" key="9">
    <source>
        <dbReference type="Pfam" id="PF01379"/>
    </source>
</evidence>
<dbReference type="EMBL" id="CP004021">
    <property type="protein sequence ID" value="AKK20556.1"/>
    <property type="molecule type" value="Genomic_DNA"/>
</dbReference>
<dbReference type="Proteomes" id="UP000035503">
    <property type="component" value="Chromosome"/>
</dbReference>
<dbReference type="GO" id="GO:0006782">
    <property type="term" value="P:protoporphyrinogen IX biosynthetic process"/>
    <property type="evidence" value="ECO:0007669"/>
    <property type="project" value="UniProtKB-UniRule"/>
</dbReference>
<evidence type="ECO:0000256" key="6">
    <source>
        <dbReference type="ARBA" id="ARBA00023244"/>
    </source>
</evidence>
<dbReference type="Gene3D" id="3.30.160.40">
    <property type="entry name" value="Porphobilinogen deaminase, C-terminal domain"/>
    <property type="match status" value="1"/>
</dbReference>
<evidence type="ECO:0000256" key="7">
    <source>
        <dbReference type="ARBA" id="ARBA00048169"/>
    </source>
</evidence>
<comment type="subunit">
    <text evidence="4 8">Monomer.</text>
</comment>
<dbReference type="PRINTS" id="PR00151">
    <property type="entry name" value="PORPHBDMNASE"/>
</dbReference>
<evidence type="ECO:0000313" key="12">
    <source>
        <dbReference type="Proteomes" id="UP000035503"/>
    </source>
</evidence>
<name>A0A0G3I3U9_LIBAF</name>
<dbReference type="NCBIfam" id="TIGR00212">
    <property type="entry name" value="hemC"/>
    <property type="match status" value="1"/>
</dbReference>
<dbReference type="EC" id="2.5.1.61" evidence="8"/>
<dbReference type="UniPathway" id="UPA00251">
    <property type="reaction ID" value="UER00319"/>
</dbReference>
<dbReference type="KEGG" id="lau:G293_04705"/>
<evidence type="ECO:0000256" key="5">
    <source>
        <dbReference type="ARBA" id="ARBA00022679"/>
    </source>
</evidence>
<comment type="miscellaneous">
    <text evidence="8">The porphobilinogen subunits are added to the dipyrromethane group.</text>
</comment>
<dbReference type="AlphaFoldDB" id="A0A0G3I3U9"/>
<dbReference type="PROSITE" id="PS00533">
    <property type="entry name" value="PORPHOBILINOGEN_DEAM"/>
    <property type="match status" value="1"/>
</dbReference>
<keyword evidence="6 8" id="KW-0627">Porphyrin biosynthesis</keyword>
<gene>
    <name evidence="8" type="primary">hemC</name>
    <name evidence="11" type="ORF">G293_04705</name>
</gene>
<dbReference type="InterPro" id="IPR022417">
    <property type="entry name" value="Porphobilin_deaminase_N"/>
</dbReference>
<proteinExistence type="inferred from homology"/>
<dbReference type="PATRIC" id="fig|1277257.4.peg.1018"/>
<dbReference type="GO" id="GO:0005737">
    <property type="term" value="C:cytoplasm"/>
    <property type="evidence" value="ECO:0007669"/>
    <property type="project" value="UniProtKB-UniRule"/>
</dbReference>
<dbReference type="InterPro" id="IPR022418">
    <property type="entry name" value="Porphobilinogen_deaminase_C"/>
</dbReference>
<protein>
    <recommendedName>
        <fullName evidence="8">Porphobilinogen deaminase</fullName>
        <shortName evidence="8">PBG</shortName>
        <ecNumber evidence="8">2.5.1.61</ecNumber>
    </recommendedName>
    <alternativeName>
        <fullName evidence="8">Hydroxymethylbilane synthase</fullName>
        <shortName evidence="8">HMBS</shortName>
    </alternativeName>
    <alternativeName>
        <fullName evidence="8">Pre-uroporphyrinogen synthase</fullName>
    </alternativeName>
</protein>
<comment type="function">
    <text evidence="1 8">Tetrapolymerization of the monopyrrole PBG into the hydroxymethylbilane pre-uroporphyrinogen in several discrete steps.</text>
</comment>
<dbReference type="STRING" id="1277257.G293_04705"/>
<comment type="similarity">
    <text evidence="3 8">Belongs to the HMBS family.</text>
</comment>
<evidence type="ECO:0000259" key="10">
    <source>
        <dbReference type="Pfam" id="PF03900"/>
    </source>
</evidence>
<dbReference type="SUPFAM" id="SSF54782">
    <property type="entry name" value="Porphobilinogen deaminase (hydroxymethylbilane synthase), C-terminal domain"/>
    <property type="match status" value="1"/>
</dbReference>
<evidence type="ECO:0000256" key="8">
    <source>
        <dbReference type="HAMAP-Rule" id="MF_00260"/>
    </source>
</evidence>
<comment type="catalytic activity">
    <reaction evidence="7 8">
        <text>4 porphobilinogen + H2O = hydroxymethylbilane + 4 NH4(+)</text>
        <dbReference type="Rhea" id="RHEA:13185"/>
        <dbReference type="ChEBI" id="CHEBI:15377"/>
        <dbReference type="ChEBI" id="CHEBI:28938"/>
        <dbReference type="ChEBI" id="CHEBI:57845"/>
        <dbReference type="ChEBI" id="CHEBI:58126"/>
        <dbReference type="EC" id="2.5.1.61"/>
    </reaction>
</comment>
<dbReference type="FunFam" id="3.40.190.10:FF:000005">
    <property type="entry name" value="Porphobilinogen deaminase"/>
    <property type="match status" value="1"/>
</dbReference>
<organism evidence="11 12">
    <name type="scientific">Candidatus Liberibacter africanus PTSAPSY</name>
    <dbReference type="NCBI Taxonomy" id="1277257"/>
    <lineage>
        <taxon>Bacteria</taxon>
        <taxon>Pseudomonadati</taxon>
        <taxon>Pseudomonadota</taxon>
        <taxon>Alphaproteobacteria</taxon>
        <taxon>Hyphomicrobiales</taxon>
        <taxon>Rhizobiaceae</taxon>
        <taxon>Liberibacter</taxon>
    </lineage>
</organism>
<comment type="cofactor">
    <cofactor evidence="8">
        <name>dipyrromethane</name>
        <dbReference type="ChEBI" id="CHEBI:60342"/>
    </cofactor>
    <text evidence="8">Binds 1 dipyrromethane group covalently.</text>
</comment>
<dbReference type="SUPFAM" id="SSF53850">
    <property type="entry name" value="Periplasmic binding protein-like II"/>
    <property type="match status" value="1"/>
</dbReference>
<dbReference type="RefSeq" id="WP_047264514.1">
    <property type="nucleotide sequence ID" value="NZ_CP004021.1"/>
</dbReference>
<dbReference type="GO" id="GO:0004418">
    <property type="term" value="F:hydroxymethylbilane synthase activity"/>
    <property type="evidence" value="ECO:0007669"/>
    <property type="project" value="UniProtKB-UniRule"/>
</dbReference>
<dbReference type="PIRSF" id="PIRSF001438">
    <property type="entry name" value="4pyrrol_synth_OHMeBilane_synth"/>
    <property type="match status" value="1"/>
</dbReference>
<keyword evidence="12" id="KW-1185">Reference proteome</keyword>
<dbReference type="HAMAP" id="MF_00260">
    <property type="entry name" value="Porphobil_deam"/>
    <property type="match status" value="1"/>
</dbReference>
<feature type="domain" description="Porphobilinogen deaminase C-terminal" evidence="10">
    <location>
        <begin position="229"/>
        <end position="294"/>
    </location>
</feature>
<comment type="pathway">
    <text evidence="2">Porphyrin-containing compound metabolism; protoporphyrin-IX biosynthesis; coproporphyrinogen-III from 5-aminolevulinate: step 2/4.</text>
</comment>
<evidence type="ECO:0000256" key="4">
    <source>
        <dbReference type="ARBA" id="ARBA00011245"/>
    </source>
</evidence>
<dbReference type="Pfam" id="PF03900">
    <property type="entry name" value="Porphobil_deamC"/>
    <property type="match status" value="1"/>
</dbReference>
<evidence type="ECO:0000313" key="11">
    <source>
        <dbReference type="EMBL" id="AKK20556.1"/>
    </source>
</evidence>
<feature type="domain" description="Porphobilinogen deaminase N-terminal" evidence="9">
    <location>
        <begin position="7"/>
        <end position="215"/>
    </location>
</feature>
<accession>A0A0G3I3U9</accession>
<keyword evidence="5 8" id="KW-0808">Transferase</keyword>
<dbReference type="Gene3D" id="3.40.190.10">
    <property type="entry name" value="Periplasmic binding protein-like II"/>
    <property type="match status" value="2"/>
</dbReference>
<dbReference type="PANTHER" id="PTHR11557">
    <property type="entry name" value="PORPHOBILINOGEN DEAMINASE"/>
    <property type="match status" value="1"/>
</dbReference>
<dbReference type="InterPro" id="IPR036803">
    <property type="entry name" value="Porphobilinogen_deaminase_C_sf"/>
</dbReference>
<evidence type="ECO:0000256" key="1">
    <source>
        <dbReference type="ARBA" id="ARBA00002869"/>
    </source>
</evidence>
<dbReference type="PANTHER" id="PTHR11557:SF0">
    <property type="entry name" value="PORPHOBILINOGEN DEAMINASE"/>
    <property type="match status" value="1"/>
</dbReference>
<dbReference type="InterPro" id="IPR000860">
    <property type="entry name" value="HemC"/>
</dbReference>
<dbReference type="OrthoDB" id="9810298at2"/>
<dbReference type="InterPro" id="IPR022419">
    <property type="entry name" value="Porphobilin_deaminase_cofac_BS"/>
</dbReference>
<evidence type="ECO:0000256" key="3">
    <source>
        <dbReference type="ARBA" id="ARBA00005638"/>
    </source>
</evidence>